<reference evidence="2" key="1">
    <citation type="journal article" date="2019" name="Nat. Commun.">
        <title>Expansion of phycobilisome linker gene families in mesophilic red algae.</title>
        <authorList>
            <person name="Lee J."/>
            <person name="Kim D."/>
            <person name="Bhattacharya D."/>
            <person name="Yoon H.S."/>
        </authorList>
    </citation>
    <scope>NUCLEOTIDE SEQUENCE [LARGE SCALE GENOMIC DNA]</scope>
    <source>
        <strain evidence="2">CCMP 1328</strain>
    </source>
</reference>
<dbReference type="AlphaFoldDB" id="A0A5J4Z0B8"/>
<evidence type="ECO:0000313" key="2">
    <source>
        <dbReference type="Proteomes" id="UP000324585"/>
    </source>
</evidence>
<proteinExistence type="predicted"/>
<dbReference type="Proteomes" id="UP000324585">
    <property type="component" value="Unassembled WGS sequence"/>
</dbReference>
<evidence type="ECO:0000313" key="1">
    <source>
        <dbReference type="EMBL" id="KAA8496273.1"/>
    </source>
</evidence>
<dbReference type="EMBL" id="VRMN01000002">
    <property type="protein sequence ID" value="KAA8496273.1"/>
    <property type="molecule type" value="Genomic_DNA"/>
</dbReference>
<sequence length="111" mass="11966">MERAGDDDRSAGAHPALGCIVAQRDKANQMQQDLEAAAVCRGLVDTVTQCVARMAALGGARADGMRAAMWSYACSQAVEMLAVSWLKWNSAETRPQWQARSRPVPCSGLTR</sequence>
<gene>
    <name evidence="1" type="ORF">FVE85_0002</name>
</gene>
<accession>A0A5J4Z0B8</accession>
<name>A0A5J4Z0B8_PORPP</name>
<keyword evidence="2" id="KW-1185">Reference proteome</keyword>
<organism evidence="1 2">
    <name type="scientific">Porphyridium purpureum</name>
    <name type="common">Red alga</name>
    <name type="synonym">Porphyridium cruentum</name>
    <dbReference type="NCBI Taxonomy" id="35688"/>
    <lineage>
        <taxon>Eukaryota</taxon>
        <taxon>Rhodophyta</taxon>
        <taxon>Bangiophyceae</taxon>
        <taxon>Porphyridiales</taxon>
        <taxon>Porphyridiaceae</taxon>
        <taxon>Porphyridium</taxon>
    </lineage>
</organism>
<protein>
    <submittedName>
        <fullName evidence="1">Uncharacterized protein</fullName>
    </submittedName>
</protein>
<comment type="caution">
    <text evidence="1">The sequence shown here is derived from an EMBL/GenBank/DDBJ whole genome shotgun (WGS) entry which is preliminary data.</text>
</comment>